<protein>
    <recommendedName>
        <fullName evidence="4">Redoxin domain-containing protein</fullName>
    </recommendedName>
</protein>
<dbReference type="SUPFAM" id="SSF52833">
    <property type="entry name" value="Thioredoxin-like"/>
    <property type="match status" value="1"/>
</dbReference>
<evidence type="ECO:0008006" key="4">
    <source>
        <dbReference type="Google" id="ProtNLM"/>
    </source>
</evidence>
<evidence type="ECO:0000256" key="1">
    <source>
        <dbReference type="SAM" id="SignalP"/>
    </source>
</evidence>
<dbReference type="InterPro" id="IPR036249">
    <property type="entry name" value="Thioredoxin-like_sf"/>
</dbReference>
<proteinExistence type="predicted"/>
<evidence type="ECO:0000313" key="3">
    <source>
        <dbReference type="Proteomes" id="UP000319576"/>
    </source>
</evidence>
<dbReference type="OrthoDB" id="9809746at2"/>
<keyword evidence="3" id="KW-1185">Reference proteome</keyword>
<dbReference type="AlphaFoldDB" id="A0A517XU32"/>
<name>A0A517XU32_9BACT</name>
<reference evidence="2 3" key="1">
    <citation type="submission" date="2019-02" db="EMBL/GenBank/DDBJ databases">
        <title>Deep-cultivation of Planctomycetes and their phenomic and genomic characterization uncovers novel biology.</title>
        <authorList>
            <person name="Wiegand S."/>
            <person name="Jogler M."/>
            <person name="Boedeker C."/>
            <person name="Pinto D."/>
            <person name="Vollmers J."/>
            <person name="Rivas-Marin E."/>
            <person name="Kohn T."/>
            <person name="Peeters S.H."/>
            <person name="Heuer A."/>
            <person name="Rast P."/>
            <person name="Oberbeckmann S."/>
            <person name="Bunk B."/>
            <person name="Jeske O."/>
            <person name="Meyerdierks A."/>
            <person name="Storesund J.E."/>
            <person name="Kallscheuer N."/>
            <person name="Luecker S."/>
            <person name="Lage O.M."/>
            <person name="Pohl T."/>
            <person name="Merkel B.J."/>
            <person name="Hornburger P."/>
            <person name="Mueller R.-W."/>
            <person name="Bruemmer F."/>
            <person name="Labrenz M."/>
            <person name="Spormann A.M."/>
            <person name="Op den Camp H."/>
            <person name="Overmann J."/>
            <person name="Amann R."/>
            <person name="Jetten M.S.M."/>
            <person name="Mascher T."/>
            <person name="Medema M.H."/>
            <person name="Devos D.P."/>
            <person name="Kaster A.-K."/>
            <person name="Ovreas L."/>
            <person name="Rohde M."/>
            <person name="Galperin M.Y."/>
            <person name="Jogler C."/>
        </authorList>
    </citation>
    <scope>NUCLEOTIDE SEQUENCE [LARGE SCALE GENOMIC DNA]</scope>
    <source>
        <strain evidence="2 3">ETA_A1</strain>
    </source>
</reference>
<gene>
    <name evidence="2" type="ORF">ETAA1_29880</name>
</gene>
<organism evidence="2 3">
    <name type="scientific">Urbifossiella limnaea</name>
    <dbReference type="NCBI Taxonomy" id="2528023"/>
    <lineage>
        <taxon>Bacteria</taxon>
        <taxon>Pseudomonadati</taxon>
        <taxon>Planctomycetota</taxon>
        <taxon>Planctomycetia</taxon>
        <taxon>Gemmatales</taxon>
        <taxon>Gemmataceae</taxon>
        <taxon>Urbifossiella</taxon>
    </lineage>
</organism>
<dbReference type="EMBL" id="CP036273">
    <property type="protein sequence ID" value="QDU21025.1"/>
    <property type="molecule type" value="Genomic_DNA"/>
</dbReference>
<sequence precursor="true">MTRVLALAVVLGVALAAPAADPAPEKTGIKVGEKAPAFKLKDQAGTERDLAALLKDGPVALVFYRSAGW</sequence>
<feature type="chain" id="PRO_5022197588" description="Redoxin domain-containing protein" evidence="1">
    <location>
        <begin position="20"/>
        <end position="69"/>
    </location>
</feature>
<evidence type="ECO:0000313" key="2">
    <source>
        <dbReference type="EMBL" id="QDU21025.1"/>
    </source>
</evidence>
<dbReference type="Proteomes" id="UP000319576">
    <property type="component" value="Chromosome"/>
</dbReference>
<dbReference type="KEGG" id="uli:ETAA1_29880"/>
<dbReference type="Gene3D" id="3.40.30.10">
    <property type="entry name" value="Glutaredoxin"/>
    <property type="match status" value="1"/>
</dbReference>
<keyword evidence="1" id="KW-0732">Signal</keyword>
<dbReference type="RefSeq" id="WP_145239586.1">
    <property type="nucleotide sequence ID" value="NZ_CP036273.1"/>
</dbReference>
<accession>A0A517XU32</accession>
<feature type="signal peptide" evidence="1">
    <location>
        <begin position="1"/>
        <end position="19"/>
    </location>
</feature>